<dbReference type="NCBIfam" id="TIGR00221">
    <property type="entry name" value="nagA"/>
    <property type="match status" value="1"/>
</dbReference>
<evidence type="ECO:0000256" key="3">
    <source>
        <dbReference type="ARBA" id="ARBA00022801"/>
    </source>
</evidence>
<proteinExistence type="inferred from homology"/>
<comment type="caution">
    <text evidence="9">The sequence shown here is derived from an EMBL/GenBank/DDBJ whole genome shotgun (WGS) entry which is preliminary data.</text>
</comment>
<dbReference type="Gene3D" id="2.30.40.10">
    <property type="entry name" value="Urease, subunit C, domain 1"/>
    <property type="match status" value="1"/>
</dbReference>
<dbReference type="InterPro" id="IPR011059">
    <property type="entry name" value="Metal-dep_hydrolase_composite"/>
</dbReference>
<organism evidence="9 10">
    <name type="scientific">Parabacteroides goldsteinii DSM 19448 = WAL 12034</name>
    <dbReference type="NCBI Taxonomy" id="927665"/>
    <lineage>
        <taxon>Bacteria</taxon>
        <taxon>Pseudomonadati</taxon>
        <taxon>Bacteroidota</taxon>
        <taxon>Bacteroidia</taxon>
        <taxon>Bacteroidales</taxon>
        <taxon>Tannerellaceae</taxon>
        <taxon>Parabacteroides</taxon>
    </lineage>
</organism>
<dbReference type="InterPro" id="IPR003764">
    <property type="entry name" value="GlcNAc_6-P_deAcase"/>
</dbReference>
<keyword evidence="2 7" id="KW-0479">Metal-binding</keyword>
<feature type="active site" description="Proton donor/acceptor" evidence="6">
    <location>
        <position position="291"/>
    </location>
</feature>
<dbReference type="FunFam" id="3.20.20.140:FF:000004">
    <property type="entry name" value="N-acetylglucosamine-6-phosphate deacetylase"/>
    <property type="match status" value="1"/>
</dbReference>
<dbReference type="GO" id="GO:0006046">
    <property type="term" value="P:N-acetylglucosamine catabolic process"/>
    <property type="evidence" value="ECO:0007669"/>
    <property type="project" value="TreeGrafter"/>
</dbReference>
<dbReference type="Proteomes" id="UP000033047">
    <property type="component" value="Unassembled WGS sequence"/>
</dbReference>
<evidence type="ECO:0000256" key="6">
    <source>
        <dbReference type="PIRSR" id="PIRSR038994-1"/>
    </source>
</evidence>
<dbReference type="InterPro" id="IPR006680">
    <property type="entry name" value="Amidohydro-rel"/>
</dbReference>
<protein>
    <submittedName>
        <fullName evidence="9">N-acetylglucosamine-6-phosphate deacetylase</fullName>
    </submittedName>
</protein>
<dbReference type="GO" id="GO:0008448">
    <property type="term" value="F:N-acetylglucosamine-6-phosphate deacetylase activity"/>
    <property type="evidence" value="ECO:0007669"/>
    <property type="project" value="InterPro"/>
</dbReference>
<comment type="similarity">
    <text evidence="1 5">Belongs to the metallo-dependent hydrolases superfamily. NagA family.</text>
</comment>
<dbReference type="CDD" id="cd00854">
    <property type="entry name" value="NagA"/>
    <property type="match status" value="1"/>
</dbReference>
<dbReference type="STRING" id="927665.HMPREF1535_01999"/>
<dbReference type="InterPro" id="IPR032466">
    <property type="entry name" value="Metal_Hydrolase"/>
</dbReference>
<evidence type="ECO:0000256" key="1">
    <source>
        <dbReference type="ARBA" id="ARBA00010716"/>
    </source>
</evidence>
<reference evidence="9 10" key="1">
    <citation type="submission" date="2013-04" db="EMBL/GenBank/DDBJ databases">
        <title>The Genome Sequence of Parabacteroides goldsteinii DSM 19448.</title>
        <authorList>
            <consortium name="The Broad Institute Genomics Platform"/>
            <person name="Earl A."/>
            <person name="Ward D."/>
            <person name="Feldgarden M."/>
            <person name="Gevers D."/>
            <person name="Martens E."/>
            <person name="Sakamoto M."/>
            <person name="Benno Y."/>
            <person name="Song Y."/>
            <person name="Liu C."/>
            <person name="Lee J."/>
            <person name="Bolanos M."/>
            <person name="Vaisanen M.L."/>
            <person name="Finegold S.M."/>
            <person name="Walker B."/>
            <person name="Young S."/>
            <person name="Zeng Q."/>
            <person name="Gargeya S."/>
            <person name="Fitzgerald M."/>
            <person name="Haas B."/>
            <person name="Abouelleil A."/>
            <person name="Allen A.W."/>
            <person name="Alvarado L."/>
            <person name="Arachchi H.M."/>
            <person name="Berlin A.M."/>
            <person name="Chapman S.B."/>
            <person name="Gainer-Dewar J."/>
            <person name="Goldberg J."/>
            <person name="Griggs A."/>
            <person name="Gujja S."/>
            <person name="Hansen M."/>
            <person name="Howarth C."/>
            <person name="Imamovic A."/>
            <person name="Ireland A."/>
            <person name="Larimer J."/>
            <person name="McCowan C."/>
            <person name="Murphy C."/>
            <person name="Pearson M."/>
            <person name="Poon T.W."/>
            <person name="Priest M."/>
            <person name="Roberts A."/>
            <person name="Saif S."/>
            <person name="Shea T."/>
            <person name="Sisk P."/>
            <person name="Sykes S."/>
            <person name="Wortman J."/>
            <person name="Nusbaum C."/>
            <person name="Birren B."/>
        </authorList>
    </citation>
    <scope>NUCLEOTIDE SEQUENCE [LARGE SCALE GENOMIC DNA]</scope>
    <source>
        <strain evidence="9 10">DSM 19448</strain>
    </source>
</reference>
<dbReference type="GO" id="GO:0046872">
    <property type="term" value="F:metal ion binding"/>
    <property type="evidence" value="ECO:0007669"/>
    <property type="project" value="UniProtKB-KW"/>
</dbReference>
<comment type="cofactor">
    <cofactor evidence="7">
        <name>a divalent metal cation</name>
        <dbReference type="ChEBI" id="CHEBI:60240"/>
    </cofactor>
    <text evidence="7">Binds 1 divalent metal cation per subunit.</text>
</comment>
<feature type="binding site" evidence="7">
    <location>
        <position position="208"/>
    </location>
    <ligand>
        <name>Zn(2+)</name>
        <dbReference type="ChEBI" id="CHEBI:29105"/>
    </ligand>
</feature>
<name>A0A0F5JDX3_9BACT</name>
<dbReference type="PANTHER" id="PTHR11113:SF14">
    <property type="entry name" value="N-ACETYLGLUCOSAMINE-6-PHOSPHATE DEACETYLASE"/>
    <property type="match status" value="1"/>
</dbReference>
<feature type="binding site" evidence="7">
    <location>
        <position position="143"/>
    </location>
    <ligand>
        <name>Zn(2+)</name>
        <dbReference type="ChEBI" id="CHEBI:29105"/>
    </ligand>
</feature>
<dbReference type="RefSeq" id="WP_046145998.1">
    <property type="nucleotide sequence ID" value="NZ_KQ033912.1"/>
</dbReference>
<keyword evidence="3 5" id="KW-0378">Hydrolase</keyword>
<dbReference type="PATRIC" id="fig|927665.4.peg.2051"/>
<dbReference type="PIRSF" id="PIRSF038994">
    <property type="entry name" value="NagA"/>
    <property type="match status" value="1"/>
</dbReference>
<dbReference type="Gene3D" id="3.20.20.140">
    <property type="entry name" value="Metal-dependent hydrolases"/>
    <property type="match status" value="1"/>
</dbReference>
<dbReference type="AlphaFoldDB" id="A0A0F5JDX3"/>
<dbReference type="HOGENOM" id="CLU_032482_2_1_10"/>
<feature type="domain" description="Amidohydrolase-related" evidence="8">
    <location>
        <begin position="64"/>
        <end position="402"/>
    </location>
</feature>
<dbReference type="SUPFAM" id="SSF51338">
    <property type="entry name" value="Composite domain of metallo-dependent hydrolases"/>
    <property type="match status" value="1"/>
</dbReference>
<feature type="binding site" evidence="7">
    <location>
        <position position="229"/>
    </location>
    <ligand>
        <name>Zn(2+)</name>
        <dbReference type="ChEBI" id="CHEBI:29105"/>
    </ligand>
</feature>
<evidence type="ECO:0000313" key="9">
    <source>
        <dbReference type="EMBL" id="KKB56026.1"/>
    </source>
</evidence>
<accession>A0A0F5JDX3</accession>
<evidence type="ECO:0000256" key="5">
    <source>
        <dbReference type="PIRNR" id="PIRNR038994"/>
    </source>
</evidence>
<sequence length="405" mass="44284">MNAISSSNSRKEVKTIITNGKLILSSGILDNGYIIIENGKITDIGQGQPPYNEASEVIDAKQQYVSPGFIDLHTHGAGGADFMDGTVEAYLTVANTHARYGTTALLPTTLTCPDEELFHTFEVFRKAKKQNKTGAKFLGLHLEGPYFSYNQRGAQDPANLKTPTPEHYTKILNATDDIVRWSIAPELDGAMELGQLLCEKQIIPSIGHTDAICEEVMEAHKSGYSLMTHLYSGMQTVTRRNALRYAGAVEAAFLIDDMDVEIIADGIHLPKSLLQLIYKFKGTDRIALITDSMRGAGMPEGQYKLGSLKEGQTVIVEDGVAKLLDRSAFAGSVATADRLIRTMVQLAGIPLTDAVKMMTATPARILHMDDRMGSLETGKEADILLFDDQIKITRTLINGNTVYQI</sequence>
<dbReference type="SUPFAM" id="SSF51556">
    <property type="entry name" value="Metallo-dependent hydrolases"/>
    <property type="match status" value="1"/>
</dbReference>
<evidence type="ECO:0000256" key="7">
    <source>
        <dbReference type="PIRSR" id="PIRSR038994-3"/>
    </source>
</evidence>
<evidence type="ECO:0000256" key="2">
    <source>
        <dbReference type="ARBA" id="ARBA00022723"/>
    </source>
</evidence>
<gene>
    <name evidence="9" type="ORF">HMPREF1535_01999</name>
</gene>
<dbReference type="Pfam" id="PF01979">
    <property type="entry name" value="Amidohydro_1"/>
    <property type="match status" value="1"/>
</dbReference>
<evidence type="ECO:0000256" key="4">
    <source>
        <dbReference type="ARBA" id="ARBA00023277"/>
    </source>
</evidence>
<dbReference type="EMBL" id="AQHV01000011">
    <property type="protein sequence ID" value="KKB56026.1"/>
    <property type="molecule type" value="Genomic_DNA"/>
</dbReference>
<dbReference type="PANTHER" id="PTHR11113">
    <property type="entry name" value="N-ACETYLGLUCOSAMINE-6-PHOSPHATE DEACETYLASE"/>
    <property type="match status" value="1"/>
</dbReference>
<evidence type="ECO:0000259" key="8">
    <source>
        <dbReference type="Pfam" id="PF01979"/>
    </source>
</evidence>
<keyword evidence="4 5" id="KW-0119">Carbohydrate metabolism</keyword>
<evidence type="ECO:0000313" key="10">
    <source>
        <dbReference type="Proteomes" id="UP000033047"/>
    </source>
</evidence>